<evidence type="ECO:0000313" key="5">
    <source>
        <dbReference type="EMBL" id="AHF73889.1"/>
    </source>
</evidence>
<dbReference type="AlphaFoldDB" id="W0HJD0"/>
<dbReference type="GO" id="GO:0010181">
    <property type="term" value="F:FMN binding"/>
    <property type="evidence" value="ECO:0007669"/>
    <property type="project" value="InterPro"/>
</dbReference>
<comment type="cofactor">
    <cofactor evidence="1">
        <name>FMN</name>
        <dbReference type="ChEBI" id="CHEBI:58210"/>
    </cofactor>
</comment>
<organism evidence="5 6">
    <name type="scientific">Candidatus Sodalis pierantonii str. SOPE</name>
    <dbReference type="NCBI Taxonomy" id="2342"/>
    <lineage>
        <taxon>Bacteria</taxon>
        <taxon>Pseudomonadati</taxon>
        <taxon>Pseudomonadota</taxon>
        <taxon>Gammaproteobacteria</taxon>
        <taxon>Enterobacterales</taxon>
        <taxon>Bruguierivoracaceae</taxon>
        <taxon>Sodalis</taxon>
    </lineage>
</organism>
<dbReference type="Gene3D" id="2.30.110.10">
    <property type="entry name" value="Electron Transport, Fmn-binding Protein, Chain A"/>
    <property type="match status" value="1"/>
</dbReference>
<feature type="domain" description="Flavin reductase like" evidence="4">
    <location>
        <begin position="42"/>
        <end position="194"/>
    </location>
</feature>
<evidence type="ECO:0000313" key="6">
    <source>
        <dbReference type="Proteomes" id="UP000019025"/>
    </source>
</evidence>
<dbReference type="EMBL" id="CP006568">
    <property type="protein sequence ID" value="AHF73889.1"/>
    <property type="molecule type" value="Genomic_DNA"/>
</dbReference>
<keyword evidence="6" id="KW-1185">Reference proteome</keyword>
<dbReference type="Proteomes" id="UP000019025">
    <property type="component" value="Chromosome"/>
</dbReference>
<keyword evidence="2" id="KW-0285">Flavoprotein</keyword>
<evidence type="ECO:0000256" key="2">
    <source>
        <dbReference type="ARBA" id="ARBA00022630"/>
    </source>
</evidence>
<protein>
    <submittedName>
        <fullName evidence="5">Flavin reductase-like protein</fullName>
    </submittedName>
</protein>
<dbReference type="InterPro" id="IPR012349">
    <property type="entry name" value="Split_barrel_FMN-bd"/>
</dbReference>
<dbReference type="KEGG" id="pes:SOPEG_1911"/>
<gene>
    <name evidence="5" type="ORF">SOPEG_1911</name>
</gene>
<sequence>MSSRAPAPCLAPADRRAVTLTEPEAQPMNIRKRDFPTEKARQYLEPGPIVLLSSHRRGQNNIMTLGWHTMLEFSPSLLGCVIAAGNHSFSLVRDSGECVINLPTTDLTDKVVAIGNTSGASVDKFRENGLTPVKATKVSAPLIAECHANFECRLYDDQLVDRYNFFIFEIVKAHVAARPRHPQTLHYTGEGVFMVAGDIISRRGQFKPEML</sequence>
<dbReference type="SMART" id="SM00903">
    <property type="entry name" value="Flavin_Reduct"/>
    <property type="match status" value="1"/>
</dbReference>
<proteinExistence type="inferred from homology"/>
<dbReference type="InterPro" id="IPR052174">
    <property type="entry name" value="Flavoredoxin"/>
</dbReference>
<reference evidence="5 6" key="1">
    <citation type="journal article" date="2014" name="Genome Biol. Evol.">
        <title>Genome degeneration and adaptation in a nascent stage of symbiosis.</title>
        <authorList>
            <person name="Oakeson K.F."/>
            <person name="Gil R."/>
            <person name="Clayton A.L."/>
            <person name="Dunn D.M."/>
            <person name="von Niederhausern A.C."/>
            <person name="Hamil C."/>
            <person name="Aoyagi A."/>
            <person name="Duval B."/>
            <person name="Baca A."/>
            <person name="Silva F.J."/>
            <person name="Vallier A."/>
            <person name="Jackson D.G."/>
            <person name="Latorre A."/>
            <person name="Weiss R.B."/>
            <person name="Heddi A."/>
            <person name="Moya A."/>
            <person name="Dale C."/>
        </authorList>
    </citation>
    <scope>NUCLEOTIDE SEQUENCE [LARGE SCALE GENOMIC DNA]</scope>
    <source>
        <strain evidence="6">none</strain>
    </source>
</reference>
<dbReference type="InterPro" id="IPR002563">
    <property type="entry name" value="Flavin_Rdtase-like_dom"/>
</dbReference>
<name>W0HJD0_9GAMM</name>
<evidence type="ECO:0000256" key="1">
    <source>
        <dbReference type="ARBA" id="ARBA00001917"/>
    </source>
</evidence>
<comment type="similarity">
    <text evidence="3">Belongs to the flavoredoxin family.</text>
</comment>
<dbReference type="HOGENOM" id="CLU_059021_5_0_6"/>
<dbReference type="PANTHER" id="PTHR43567:SF1">
    <property type="entry name" value="FLAVOREDOXIN"/>
    <property type="match status" value="1"/>
</dbReference>
<evidence type="ECO:0000259" key="4">
    <source>
        <dbReference type="SMART" id="SM00903"/>
    </source>
</evidence>
<dbReference type="PATRIC" id="fig|2342.5.peg.2014"/>
<evidence type="ECO:0000256" key="3">
    <source>
        <dbReference type="ARBA" id="ARBA00038054"/>
    </source>
</evidence>
<dbReference type="GO" id="GO:0016646">
    <property type="term" value="F:oxidoreductase activity, acting on the CH-NH group of donors, NAD or NADP as acceptor"/>
    <property type="evidence" value="ECO:0007669"/>
    <property type="project" value="UniProtKB-ARBA"/>
</dbReference>
<dbReference type="PANTHER" id="PTHR43567">
    <property type="entry name" value="FLAVOREDOXIN-RELATED-RELATED"/>
    <property type="match status" value="1"/>
</dbReference>
<dbReference type="Pfam" id="PF01613">
    <property type="entry name" value="Flavin_Reduct"/>
    <property type="match status" value="1"/>
</dbReference>
<dbReference type="SUPFAM" id="SSF50475">
    <property type="entry name" value="FMN-binding split barrel"/>
    <property type="match status" value="1"/>
</dbReference>
<dbReference type="eggNOG" id="COG1853">
    <property type="taxonomic scope" value="Bacteria"/>
</dbReference>
<accession>W0HJD0</accession>